<evidence type="ECO:0000259" key="2">
    <source>
        <dbReference type="Pfam" id="PF07859"/>
    </source>
</evidence>
<dbReference type="GO" id="GO:0016787">
    <property type="term" value="F:hydrolase activity"/>
    <property type="evidence" value="ECO:0007669"/>
    <property type="project" value="UniProtKB-KW"/>
</dbReference>
<name>A0AAV9PED3_9PEZI</name>
<dbReference type="InterPro" id="IPR050300">
    <property type="entry name" value="GDXG_lipolytic_enzyme"/>
</dbReference>
<proteinExistence type="predicted"/>
<dbReference type="InterPro" id="IPR013094">
    <property type="entry name" value="AB_hydrolase_3"/>
</dbReference>
<keyword evidence="4" id="KW-1185">Reference proteome</keyword>
<reference evidence="3 4" key="1">
    <citation type="submission" date="2023-08" db="EMBL/GenBank/DDBJ databases">
        <title>Black Yeasts Isolated from many extreme environments.</title>
        <authorList>
            <person name="Coleine C."/>
            <person name="Stajich J.E."/>
            <person name="Selbmann L."/>
        </authorList>
    </citation>
    <scope>NUCLEOTIDE SEQUENCE [LARGE SCALE GENOMIC DNA]</scope>
    <source>
        <strain evidence="3 4">CCFEE 5935</strain>
    </source>
</reference>
<evidence type="ECO:0000313" key="3">
    <source>
        <dbReference type="EMBL" id="KAK5171468.1"/>
    </source>
</evidence>
<dbReference type="RefSeq" id="XP_064660496.1">
    <property type="nucleotide sequence ID" value="XM_064801866.1"/>
</dbReference>
<evidence type="ECO:0000256" key="1">
    <source>
        <dbReference type="ARBA" id="ARBA00022801"/>
    </source>
</evidence>
<accession>A0AAV9PED3</accession>
<dbReference type="AlphaFoldDB" id="A0AAV9PED3"/>
<feature type="domain" description="Alpha/beta hydrolase fold-3" evidence="2">
    <location>
        <begin position="79"/>
        <end position="276"/>
    </location>
</feature>
<dbReference type="InterPro" id="IPR029058">
    <property type="entry name" value="AB_hydrolase_fold"/>
</dbReference>
<dbReference type="Pfam" id="PF07859">
    <property type="entry name" value="Abhydrolase_3"/>
    <property type="match status" value="1"/>
</dbReference>
<dbReference type="SUPFAM" id="SSF53474">
    <property type="entry name" value="alpha/beta-Hydrolases"/>
    <property type="match status" value="1"/>
</dbReference>
<dbReference type="EMBL" id="JAVRRT010000006">
    <property type="protein sequence ID" value="KAK5171468.1"/>
    <property type="molecule type" value="Genomic_DNA"/>
</dbReference>
<sequence length="343" mass="37648">MPLSSGQAETWYTEVLYTALNHLVALVLLIQRSRLLAPGTQPDSTKTYPCRPRLHACRIFLPSTAAADKPSSGAKLPLVILVHGGGWAINTPSRDDPLARYLADHAGCVAVAIDYSKAPGSRFPVAYEDVVALTSAVIDDAELRVDKESVVLIGNSAGGNLVLAATQDERLRGRVKGVLGLYPGTDFTTTVAEKVATATRADAEKPDMLESGAPKMERMYIGPQRLELEDVRLSPTFFKWRADLPEKVWLVGCEFDLLCREAEVMAERLAMGKERVGGKDEWTVGGVRWTRVKGQTHGFDQFGVRGKAHEAERLRARAELWGKMVEWLGEVFELEGTSKVSEE</sequence>
<evidence type="ECO:0000313" key="4">
    <source>
        <dbReference type="Proteomes" id="UP001337655"/>
    </source>
</evidence>
<comment type="caution">
    <text evidence="3">The sequence shown here is derived from an EMBL/GenBank/DDBJ whole genome shotgun (WGS) entry which is preliminary data.</text>
</comment>
<dbReference type="PANTHER" id="PTHR48081">
    <property type="entry name" value="AB HYDROLASE SUPERFAMILY PROTEIN C4A8.06C"/>
    <property type="match status" value="1"/>
</dbReference>
<protein>
    <recommendedName>
        <fullName evidence="2">Alpha/beta hydrolase fold-3 domain-containing protein</fullName>
    </recommendedName>
</protein>
<keyword evidence="1" id="KW-0378">Hydrolase</keyword>
<gene>
    <name evidence="3" type="ORF">LTR77_004613</name>
</gene>
<dbReference type="Gene3D" id="3.40.50.1820">
    <property type="entry name" value="alpha/beta hydrolase"/>
    <property type="match status" value="1"/>
</dbReference>
<dbReference type="GeneID" id="89925958"/>
<organism evidence="3 4">
    <name type="scientific">Saxophila tyrrhenica</name>
    <dbReference type="NCBI Taxonomy" id="1690608"/>
    <lineage>
        <taxon>Eukaryota</taxon>
        <taxon>Fungi</taxon>
        <taxon>Dikarya</taxon>
        <taxon>Ascomycota</taxon>
        <taxon>Pezizomycotina</taxon>
        <taxon>Dothideomycetes</taxon>
        <taxon>Dothideomycetidae</taxon>
        <taxon>Mycosphaerellales</taxon>
        <taxon>Extremaceae</taxon>
        <taxon>Saxophila</taxon>
    </lineage>
</organism>
<dbReference type="Proteomes" id="UP001337655">
    <property type="component" value="Unassembled WGS sequence"/>
</dbReference>